<dbReference type="Pfam" id="PF06568">
    <property type="entry name" value="YjiS-like"/>
    <property type="match status" value="1"/>
</dbReference>
<proteinExistence type="predicted"/>
<dbReference type="RefSeq" id="WP_025043984.1">
    <property type="nucleotide sequence ID" value="NZ_CANKZB010000002.1"/>
</dbReference>
<feature type="domain" description="YjiS-like" evidence="1">
    <location>
        <begin position="26"/>
        <end position="60"/>
    </location>
</feature>
<reference evidence="2 3" key="1">
    <citation type="submission" date="2021-01" db="EMBL/GenBank/DDBJ databases">
        <title>Diatom-associated Roseobacters Show Island Model of Population Structure.</title>
        <authorList>
            <person name="Qu L."/>
            <person name="Feng X."/>
            <person name="Chen Y."/>
            <person name="Li L."/>
            <person name="Wang X."/>
            <person name="Hu Z."/>
            <person name="Wang H."/>
            <person name="Luo H."/>
        </authorList>
    </citation>
    <scope>NUCLEOTIDE SEQUENCE [LARGE SCALE GENOMIC DNA]</scope>
    <source>
        <strain evidence="2 3">TR60-84</strain>
    </source>
</reference>
<sequence length="69" mass="7458">MAAFDTSRPVYGSTSAVSSFITRSISAVVAWNDSRVTRSALSSLSDRELDDIGLVRGDIDAVAQTNFFR</sequence>
<dbReference type="InterPro" id="IPR009506">
    <property type="entry name" value="YjiS-like"/>
</dbReference>
<accession>A0AAE2VXK0</accession>
<evidence type="ECO:0000259" key="1">
    <source>
        <dbReference type="Pfam" id="PF06568"/>
    </source>
</evidence>
<dbReference type="AlphaFoldDB" id="A0AAE2VXK0"/>
<gene>
    <name evidence="2" type="ORF">JQV55_07455</name>
</gene>
<dbReference type="Proteomes" id="UP000732193">
    <property type="component" value="Unassembled WGS sequence"/>
</dbReference>
<organism evidence="2 3">
    <name type="scientific">Sulfitobacter geojensis</name>
    <dbReference type="NCBI Taxonomy" id="1342299"/>
    <lineage>
        <taxon>Bacteria</taxon>
        <taxon>Pseudomonadati</taxon>
        <taxon>Pseudomonadota</taxon>
        <taxon>Alphaproteobacteria</taxon>
        <taxon>Rhodobacterales</taxon>
        <taxon>Roseobacteraceae</taxon>
        <taxon>Sulfitobacter</taxon>
    </lineage>
</organism>
<protein>
    <submittedName>
        <fullName evidence="2">DUF1127 domain-containing protein</fullName>
    </submittedName>
</protein>
<evidence type="ECO:0000313" key="2">
    <source>
        <dbReference type="EMBL" id="MBM1713390.1"/>
    </source>
</evidence>
<comment type="caution">
    <text evidence="2">The sequence shown here is derived from an EMBL/GenBank/DDBJ whole genome shotgun (WGS) entry which is preliminary data.</text>
</comment>
<dbReference type="EMBL" id="JAFBRM010000001">
    <property type="protein sequence ID" value="MBM1713390.1"/>
    <property type="molecule type" value="Genomic_DNA"/>
</dbReference>
<evidence type="ECO:0000313" key="3">
    <source>
        <dbReference type="Proteomes" id="UP000732193"/>
    </source>
</evidence>
<dbReference type="GeneID" id="93912064"/>
<name>A0AAE2VXK0_9RHOB</name>
<keyword evidence="3" id="KW-1185">Reference proteome</keyword>